<keyword evidence="3" id="KW-1185">Reference proteome</keyword>
<dbReference type="HOGENOM" id="CLU_174261_0_0_1"/>
<name>B4H1S9_DROPE</name>
<feature type="compositionally biased region" description="Basic and acidic residues" evidence="1">
    <location>
        <begin position="1"/>
        <end position="10"/>
    </location>
</feature>
<evidence type="ECO:0000313" key="3">
    <source>
        <dbReference type="Proteomes" id="UP000008744"/>
    </source>
</evidence>
<accession>B4H1S9</accession>
<proteinExistence type="predicted"/>
<feature type="region of interest" description="Disordered" evidence="1">
    <location>
        <begin position="1"/>
        <end position="23"/>
    </location>
</feature>
<dbReference type="AlphaFoldDB" id="B4H1S9"/>
<sequence length="109" mass="12336">MPTSKLEDTHTRKRRRKGMHKMRTAIKEENSGMRDFSMIYKDESSFYDDTLTPSFFLKIFVEVNCIKADAVLNLILNQRSAHKSAAAAFNQLPRLKRGVVAAVTASGKT</sequence>
<dbReference type="EMBL" id="CH479203">
    <property type="protein sequence ID" value="EDW30281.1"/>
    <property type="molecule type" value="Genomic_DNA"/>
</dbReference>
<reference evidence="2 3" key="1">
    <citation type="journal article" date="2007" name="Nature">
        <title>Evolution of genes and genomes on the Drosophila phylogeny.</title>
        <authorList>
            <consortium name="Drosophila 12 Genomes Consortium"/>
            <person name="Clark A.G."/>
            <person name="Eisen M.B."/>
            <person name="Smith D.R."/>
            <person name="Bergman C.M."/>
            <person name="Oliver B."/>
            <person name="Markow T.A."/>
            <person name="Kaufman T.C."/>
            <person name="Kellis M."/>
            <person name="Gelbart W."/>
            <person name="Iyer V.N."/>
            <person name="Pollard D.A."/>
            <person name="Sackton T.B."/>
            <person name="Larracuente A.M."/>
            <person name="Singh N.D."/>
            <person name="Abad J.P."/>
            <person name="Abt D.N."/>
            <person name="Adryan B."/>
            <person name="Aguade M."/>
            <person name="Akashi H."/>
            <person name="Anderson W.W."/>
            <person name="Aquadro C.F."/>
            <person name="Ardell D.H."/>
            <person name="Arguello R."/>
            <person name="Artieri C.G."/>
            <person name="Barbash D.A."/>
            <person name="Barker D."/>
            <person name="Barsanti P."/>
            <person name="Batterham P."/>
            <person name="Batzoglou S."/>
            <person name="Begun D."/>
            <person name="Bhutkar A."/>
            <person name="Blanco E."/>
            <person name="Bosak S.A."/>
            <person name="Bradley R.K."/>
            <person name="Brand A.D."/>
            <person name="Brent M.R."/>
            <person name="Brooks A.N."/>
            <person name="Brown R.H."/>
            <person name="Butlin R.K."/>
            <person name="Caggese C."/>
            <person name="Calvi B.R."/>
            <person name="Bernardo de Carvalho A."/>
            <person name="Caspi A."/>
            <person name="Castrezana S."/>
            <person name="Celniker S.E."/>
            <person name="Chang J.L."/>
            <person name="Chapple C."/>
            <person name="Chatterji S."/>
            <person name="Chinwalla A."/>
            <person name="Civetta A."/>
            <person name="Clifton S.W."/>
            <person name="Comeron J.M."/>
            <person name="Costello J.C."/>
            <person name="Coyne J.A."/>
            <person name="Daub J."/>
            <person name="David R.G."/>
            <person name="Delcher A.L."/>
            <person name="Delehaunty K."/>
            <person name="Do C.B."/>
            <person name="Ebling H."/>
            <person name="Edwards K."/>
            <person name="Eickbush T."/>
            <person name="Evans J.D."/>
            <person name="Filipski A."/>
            <person name="Findeiss S."/>
            <person name="Freyhult E."/>
            <person name="Fulton L."/>
            <person name="Fulton R."/>
            <person name="Garcia A.C."/>
            <person name="Gardiner A."/>
            <person name="Garfield D.A."/>
            <person name="Garvin B.E."/>
            <person name="Gibson G."/>
            <person name="Gilbert D."/>
            <person name="Gnerre S."/>
            <person name="Godfrey J."/>
            <person name="Good R."/>
            <person name="Gotea V."/>
            <person name="Gravely B."/>
            <person name="Greenberg A.J."/>
            <person name="Griffiths-Jones S."/>
            <person name="Gross S."/>
            <person name="Guigo R."/>
            <person name="Gustafson E.A."/>
            <person name="Haerty W."/>
            <person name="Hahn M.W."/>
            <person name="Halligan D.L."/>
            <person name="Halpern A.L."/>
            <person name="Halter G.M."/>
            <person name="Han M.V."/>
            <person name="Heger A."/>
            <person name="Hillier L."/>
            <person name="Hinrichs A.S."/>
            <person name="Holmes I."/>
            <person name="Hoskins R.A."/>
            <person name="Hubisz M.J."/>
            <person name="Hultmark D."/>
            <person name="Huntley M.A."/>
            <person name="Jaffe D.B."/>
            <person name="Jagadeeshan S."/>
            <person name="Jeck W.R."/>
            <person name="Johnson J."/>
            <person name="Jones C.D."/>
            <person name="Jordan W.C."/>
            <person name="Karpen G.H."/>
            <person name="Kataoka E."/>
            <person name="Keightley P.D."/>
            <person name="Kheradpour P."/>
            <person name="Kirkness E.F."/>
            <person name="Koerich L.B."/>
            <person name="Kristiansen K."/>
            <person name="Kudrna D."/>
            <person name="Kulathinal R.J."/>
            <person name="Kumar S."/>
            <person name="Kwok R."/>
            <person name="Lander E."/>
            <person name="Langley C.H."/>
            <person name="Lapoint R."/>
            <person name="Lazzaro B.P."/>
            <person name="Lee S.J."/>
            <person name="Levesque L."/>
            <person name="Li R."/>
            <person name="Lin C.F."/>
            <person name="Lin M.F."/>
            <person name="Lindblad-Toh K."/>
            <person name="Llopart A."/>
            <person name="Long M."/>
            <person name="Low L."/>
            <person name="Lozovsky E."/>
            <person name="Lu J."/>
            <person name="Luo M."/>
            <person name="Machado C.A."/>
            <person name="Makalowski W."/>
            <person name="Marzo M."/>
            <person name="Matsuda M."/>
            <person name="Matzkin L."/>
            <person name="McAllister B."/>
            <person name="McBride C.S."/>
            <person name="McKernan B."/>
            <person name="McKernan K."/>
            <person name="Mendez-Lago M."/>
            <person name="Minx P."/>
            <person name="Mollenhauer M.U."/>
            <person name="Montooth K."/>
            <person name="Mount S.M."/>
            <person name="Mu X."/>
            <person name="Myers E."/>
            <person name="Negre B."/>
            <person name="Newfeld S."/>
            <person name="Nielsen R."/>
            <person name="Noor M.A."/>
            <person name="O'Grady P."/>
            <person name="Pachter L."/>
            <person name="Papaceit M."/>
            <person name="Parisi M.J."/>
            <person name="Parisi M."/>
            <person name="Parts L."/>
            <person name="Pedersen J.S."/>
            <person name="Pesole G."/>
            <person name="Phillippy A.M."/>
            <person name="Ponting C.P."/>
            <person name="Pop M."/>
            <person name="Porcelli D."/>
            <person name="Powell J.R."/>
            <person name="Prohaska S."/>
            <person name="Pruitt K."/>
            <person name="Puig M."/>
            <person name="Quesneville H."/>
            <person name="Ram K.R."/>
            <person name="Rand D."/>
            <person name="Rasmussen M.D."/>
            <person name="Reed L.K."/>
            <person name="Reenan R."/>
            <person name="Reily A."/>
            <person name="Remington K.A."/>
            <person name="Rieger T.T."/>
            <person name="Ritchie M.G."/>
            <person name="Robin C."/>
            <person name="Rogers Y.H."/>
            <person name="Rohde C."/>
            <person name="Rozas J."/>
            <person name="Rubenfield M.J."/>
            <person name="Ruiz A."/>
            <person name="Russo S."/>
            <person name="Salzberg S.L."/>
            <person name="Sanchez-Gracia A."/>
            <person name="Saranga D.J."/>
            <person name="Sato H."/>
            <person name="Schaeffer S.W."/>
            <person name="Schatz M.C."/>
            <person name="Schlenke T."/>
            <person name="Schwartz R."/>
            <person name="Segarra C."/>
            <person name="Singh R.S."/>
            <person name="Sirot L."/>
            <person name="Sirota M."/>
            <person name="Sisneros N.B."/>
            <person name="Smith C.D."/>
            <person name="Smith T.F."/>
            <person name="Spieth J."/>
            <person name="Stage D.E."/>
            <person name="Stark A."/>
            <person name="Stephan W."/>
            <person name="Strausberg R.L."/>
            <person name="Strempel S."/>
            <person name="Sturgill D."/>
            <person name="Sutton G."/>
            <person name="Sutton G.G."/>
            <person name="Tao W."/>
            <person name="Teichmann S."/>
            <person name="Tobari Y.N."/>
            <person name="Tomimura Y."/>
            <person name="Tsolas J.M."/>
            <person name="Valente V.L."/>
            <person name="Venter E."/>
            <person name="Venter J.C."/>
            <person name="Vicario S."/>
            <person name="Vieira F.G."/>
            <person name="Vilella A.J."/>
            <person name="Villasante A."/>
            <person name="Walenz B."/>
            <person name="Wang J."/>
            <person name="Wasserman M."/>
            <person name="Watts T."/>
            <person name="Wilson D."/>
            <person name="Wilson R.K."/>
            <person name="Wing R.A."/>
            <person name="Wolfner M.F."/>
            <person name="Wong A."/>
            <person name="Wong G.K."/>
            <person name="Wu C.I."/>
            <person name="Wu G."/>
            <person name="Yamamoto D."/>
            <person name="Yang H.P."/>
            <person name="Yang S.P."/>
            <person name="Yorke J.A."/>
            <person name="Yoshida K."/>
            <person name="Zdobnov E."/>
            <person name="Zhang P."/>
            <person name="Zhang Y."/>
            <person name="Zimin A.V."/>
            <person name="Baldwin J."/>
            <person name="Abdouelleil A."/>
            <person name="Abdulkadir J."/>
            <person name="Abebe A."/>
            <person name="Abera B."/>
            <person name="Abreu J."/>
            <person name="Acer S.C."/>
            <person name="Aftuck L."/>
            <person name="Alexander A."/>
            <person name="An P."/>
            <person name="Anderson E."/>
            <person name="Anderson S."/>
            <person name="Arachi H."/>
            <person name="Azer M."/>
            <person name="Bachantsang P."/>
            <person name="Barry A."/>
            <person name="Bayul T."/>
            <person name="Berlin A."/>
            <person name="Bessette D."/>
            <person name="Bloom T."/>
            <person name="Blye J."/>
            <person name="Boguslavskiy L."/>
            <person name="Bonnet C."/>
            <person name="Boukhgalter B."/>
            <person name="Bourzgui I."/>
            <person name="Brown A."/>
            <person name="Cahill P."/>
            <person name="Channer S."/>
            <person name="Cheshatsang Y."/>
            <person name="Chuda L."/>
            <person name="Citroen M."/>
            <person name="Collymore A."/>
            <person name="Cooke P."/>
            <person name="Costello M."/>
            <person name="D'Aco K."/>
            <person name="Daza R."/>
            <person name="De Haan G."/>
            <person name="DeGray S."/>
            <person name="DeMaso C."/>
            <person name="Dhargay N."/>
            <person name="Dooley K."/>
            <person name="Dooley E."/>
            <person name="Doricent M."/>
            <person name="Dorje P."/>
            <person name="Dorjee K."/>
            <person name="Dupes A."/>
            <person name="Elong R."/>
            <person name="Falk J."/>
            <person name="Farina A."/>
            <person name="Faro S."/>
            <person name="Ferguson D."/>
            <person name="Fisher S."/>
            <person name="Foley C.D."/>
            <person name="Franke A."/>
            <person name="Friedrich D."/>
            <person name="Gadbois L."/>
            <person name="Gearin G."/>
            <person name="Gearin C.R."/>
            <person name="Giannoukos G."/>
            <person name="Goode T."/>
            <person name="Graham J."/>
            <person name="Grandbois E."/>
            <person name="Grewal S."/>
            <person name="Gyaltsen K."/>
            <person name="Hafez N."/>
            <person name="Hagos B."/>
            <person name="Hall J."/>
            <person name="Henson C."/>
            <person name="Hollinger A."/>
            <person name="Honan T."/>
            <person name="Huard M.D."/>
            <person name="Hughes L."/>
            <person name="Hurhula B."/>
            <person name="Husby M.E."/>
            <person name="Kamat A."/>
            <person name="Kanga B."/>
            <person name="Kashin S."/>
            <person name="Khazanovich D."/>
            <person name="Kisner P."/>
            <person name="Lance K."/>
            <person name="Lara M."/>
            <person name="Lee W."/>
            <person name="Lennon N."/>
            <person name="Letendre F."/>
            <person name="LeVine R."/>
            <person name="Lipovsky A."/>
            <person name="Liu X."/>
            <person name="Liu J."/>
            <person name="Liu S."/>
            <person name="Lokyitsang T."/>
            <person name="Lokyitsang Y."/>
            <person name="Lubonja R."/>
            <person name="Lui A."/>
            <person name="MacDonald P."/>
            <person name="Magnisalis V."/>
            <person name="Maru K."/>
            <person name="Matthews C."/>
            <person name="McCusker W."/>
            <person name="McDonough S."/>
            <person name="Mehta T."/>
            <person name="Meldrim J."/>
            <person name="Meneus L."/>
            <person name="Mihai O."/>
            <person name="Mihalev A."/>
            <person name="Mihova T."/>
            <person name="Mittelman R."/>
            <person name="Mlenga V."/>
            <person name="Montmayeur A."/>
            <person name="Mulrain L."/>
            <person name="Navidi A."/>
            <person name="Naylor J."/>
            <person name="Negash T."/>
            <person name="Nguyen T."/>
            <person name="Nguyen N."/>
            <person name="Nicol R."/>
            <person name="Norbu C."/>
            <person name="Norbu N."/>
            <person name="Novod N."/>
            <person name="O'Neill B."/>
            <person name="Osman S."/>
            <person name="Markiewicz E."/>
            <person name="Oyono O.L."/>
            <person name="Patti C."/>
            <person name="Phunkhang P."/>
            <person name="Pierre F."/>
            <person name="Priest M."/>
            <person name="Raghuraman S."/>
            <person name="Rege F."/>
            <person name="Reyes R."/>
            <person name="Rise C."/>
            <person name="Rogov P."/>
            <person name="Ross K."/>
            <person name="Ryan E."/>
            <person name="Settipalli S."/>
            <person name="Shea T."/>
            <person name="Sherpa N."/>
            <person name="Shi L."/>
            <person name="Shih D."/>
            <person name="Sparrow T."/>
            <person name="Spaulding J."/>
            <person name="Stalker J."/>
            <person name="Stange-Thomann N."/>
            <person name="Stavropoulos S."/>
            <person name="Stone C."/>
            <person name="Strader C."/>
            <person name="Tesfaye S."/>
            <person name="Thomson T."/>
            <person name="Thoulutsang Y."/>
            <person name="Thoulutsang D."/>
            <person name="Topham K."/>
            <person name="Topping I."/>
            <person name="Tsamla T."/>
            <person name="Vassiliev H."/>
            <person name="Vo A."/>
            <person name="Wangchuk T."/>
            <person name="Wangdi T."/>
            <person name="Weiand M."/>
            <person name="Wilkinson J."/>
            <person name="Wilson A."/>
            <person name="Yadav S."/>
            <person name="Young G."/>
            <person name="Yu Q."/>
            <person name="Zembek L."/>
            <person name="Zhong D."/>
            <person name="Zimmer A."/>
            <person name="Zwirko Z."/>
            <person name="Jaffe D.B."/>
            <person name="Alvarez P."/>
            <person name="Brockman W."/>
            <person name="Butler J."/>
            <person name="Chin C."/>
            <person name="Gnerre S."/>
            <person name="Grabherr M."/>
            <person name="Kleber M."/>
            <person name="Mauceli E."/>
            <person name="MacCallum I."/>
        </authorList>
    </citation>
    <scope>NUCLEOTIDE SEQUENCE [LARGE SCALE GENOMIC DNA]</scope>
    <source>
        <strain evidence="3">MSH-3 / Tucson 14011-0111.49</strain>
    </source>
</reference>
<evidence type="ECO:0000256" key="1">
    <source>
        <dbReference type="SAM" id="MobiDB-lite"/>
    </source>
</evidence>
<feature type="compositionally biased region" description="Basic residues" evidence="1">
    <location>
        <begin position="11"/>
        <end position="23"/>
    </location>
</feature>
<gene>
    <name evidence="2" type="primary">Dper\GL17942</name>
    <name evidence="2" type="ORF">Dper_GL17942</name>
</gene>
<organism evidence="3">
    <name type="scientific">Drosophila persimilis</name>
    <name type="common">Fruit fly</name>
    <dbReference type="NCBI Taxonomy" id="7234"/>
    <lineage>
        <taxon>Eukaryota</taxon>
        <taxon>Metazoa</taxon>
        <taxon>Ecdysozoa</taxon>
        <taxon>Arthropoda</taxon>
        <taxon>Hexapoda</taxon>
        <taxon>Insecta</taxon>
        <taxon>Pterygota</taxon>
        <taxon>Neoptera</taxon>
        <taxon>Endopterygota</taxon>
        <taxon>Diptera</taxon>
        <taxon>Brachycera</taxon>
        <taxon>Muscomorpha</taxon>
        <taxon>Ephydroidea</taxon>
        <taxon>Drosophilidae</taxon>
        <taxon>Drosophila</taxon>
        <taxon>Sophophora</taxon>
    </lineage>
</organism>
<evidence type="ECO:0000313" key="2">
    <source>
        <dbReference type="EMBL" id="EDW30281.1"/>
    </source>
</evidence>
<dbReference type="Proteomes" id="UP000008744">
    <property type="component" value="Unassembled WGS sequence"/>
</dbReference>
<dbReference type="OMA" id="NQRSAHK"/>
<protein>
    <submittedName>
        <fullName evidence="2">GL17942</fullName>
    </submittedName>
</protein>